<organism evidence="3 4">
    <name type="scientific">Microbacterium terregens</name>
    <dbReference type="NCBI Taxonomy" id="69363"/>
    <lineage>
        <taxon>Bacteria</taxon>
        <taxon>Bacillati</taxon>
        <taxon>Actinomycetota</taxon>
        <taxon>Actinomycetes</taxon>
        <taxon>Micrococcales</taxon>
        <taxon>Microbacteriaceae</taxon>
        <taxon>Microbacterium</taxon>
    </lineage>
</organism>
<dbReference type="GO" id="GO:0016787">
    <property type="term" value="F:hydrolase activity"/>
    <property type="evidence" value="ECO:0007669"/>
    <property type="project" value="UniProtKB-KW"/>
</dbReference>
<evidence type="ECO:0000256" key="2">
    <source>
        <dbReference type="SAM" id="MobiDB-lite"/>
    </source>
</evidence>
<keyword evidence="3" id="KW-0378">Hydrolase</keyword>
<feature type="compositionally biased region" description="Pro residues" evidence="2">
    <location>
        <begin position="58"/>
        <end position="73"/>
    </location>
</feature>
<evidence type="ECO:0000313" key="3">
    <source>
        <dbReference type="EMBL" id="MFB9646517.1"/>
    </source>
</evidence>
<protein>
    <submittedName>
        <fullName evidence="3">PIG-L deacetylase family protein</fullName>
        <ecNumber evidence="3">3.5.1.-</ecNumber>
    </submittedName>
</protein>
<dbReference type="EMBL" id="JBHMBE010000003">
    <property type="protein sequence ID" value="MFB9646517.1"/>
    <property type="molecule type" value="Genomic_DNA"/>
</dbReference>
<dbReference type="Gene3D" id="3.40.50.10320">
    <property type="entry name" value="LmbE-like"/>
    <property type="match status" value="1"/>
</dbReference>
<dbReference type="EC" id="3.5.1.-" evidence="3"/>
<dbReference type="SUPFAM" id="SSF102588">
    <property type="entry name" value="LmbE-like"/>
    <property type="match status" value="1"/>
</dbReference>
<evidence type="ECO:0000256" key="1">
    <source>
        <dbReference type="ARBA" id="ARBA00022833"/>
    </source>
</evidence>
<gene>
    <name evidence="3" type="ORF">ACFFPJ_12010</name>
</gene>
<feature type="region of interest" description="Disordered" evidence="2">
    <location>
        <begin position="35"/>
        <end position="76"/>
    </location>
</feature>
<sequence>MGATLGWSIGILAIALFGVAGAAVAGGQVGQLLGASPSASASPDPTATPTPSVTRTPTPTPTPTPPPPPPVPVSPADATCATSVTMSIWAHYDDDLIFGNPTLQDAIAGGECIRSVFLTASDAGRGTDYSKGRELGILRAYNTMRGQQGFWAEHPVTLLSGAVLSQWSPQDDPDITVSFLRLPDGNLSGDGFASTGYGSLPKLLNGVLPALAPISGAPPLSSESLVASLAELVQAYHPARIVTHVPANAAEHAAGDHPDHGTTGIYARAAWQRAGFPGSEVRYAVGYPSEWFEINVTGDALVRKLDAFRIYAEQDSVVTCATDAACLAKPRFGAWLQRSYLAMDAELFPAG</sequence>
<reference evidence="3 4" key="1">
    <citation type="submission" date="2024-09" db="EMBL/GenBank/DDBJ databases">
        <authorList>
            <person name="Sun Q."/>
            <person name="Mori K."/>
        </authorList>
    </citation>
    <scope>NUCLEOTIDE SEQUENCE [LARGE SCALE GENOMIC DNA]</scope>
    <source>
        <strain evidence="3 4">JCM 1342</strain>
    </source>
</reference>
<keyword evidence="4" id="KW-1185">Reference proteome</keyword>
<evidence type="ECO:0000313" key="4">
    <source>
        <dbReference type="Proteomes" id="UP001589611"/>
    </source>
</evidence>
<keyword evidence="1" id="KW-0862">Zinc</keyword>
<feature type="compositionally biased region" description="Low complexity" evidence="2">
    <location>
        <begin position="35"/>
        <end position="57"/>
    </location>
</feature>
<accession>A0ABV5T288</accession>
<dbReference type="Proteomes" id="UP001589611">
    <property type="component" value="Unassembled WGS sequence"/>
</dbReference>
<name>A0ABV5T288_9MICO</name>
<dbReference type="InterPro" id="IPR003737">
    <property type="entry name" value="GlcNAc_PI_deacetylase-related"/>
</dbReference>
<dbReference type="Pfam" id="PF02585">
    <property type="entry name" value="PIG-L"/>
    <property type="match status" value="1"/>
</dbReference>
<dbReference type="RefSeq" id="WP_344713444.1">
    <property type="nucleotide sequence ID" value="NZ_BAAAWH010000001.1"/>
</dbReference>
<proteinExistence type="predicted"/>
<comment type="caution">
    <text evidence="3">The sequence shown here is derived from an EMBL/GenBank/DDBJ whole genome shotgun (WGS) entry which is preliminary data.</text>
</comment>
<dbReference type="InterPro" id="IPR024078">
    <property type="entry name" value="LmbE-like_dom_sf"/>
</dbReference>